<feature type="region of interest" description="Disordered" evidence="2">
    <location>
        <begin position="329"/>
        <end position="349"/>
    </location>
</feature>
<reference evidence="3 4" key="1">
    <citation type="submission" date="2021-02" db="EMBL/GenBank/DDBJ databases">
        <title>Genome assembly of Pseudopithomyces chartarum.</title>
        <authorList>
            <person name="Jauregui R."/>
            <person name="Singh J."/>
            <person name="Voisey C."/>
        </authorList>
    </citation>
    <scope>NUCLEOTIDE SEQUENCE [LARGE SCALE GENOMIC DNA]</scope>
    <source>
        <strain evidence="3 4">AGR01</strain>
    </source>
</reference>
<dbReference type="EMBL" id="WVTA01000001">
    <property type="protein sequence ID" value="KAK3217575.1"/>
    <property type="molecule type" value="Genomic_DNA"/>
</dbReference>
<comment type="caution">
    <text evidence="3">The sequence shown here is derived from an EMBL/GenBank/DDBJ whole genome shotgun (WGS) entry which is preliminary data.</text>
</comment>
<sequence>MSAATQPTEPQRRTFETLKAQLTRSYIFARRRGLRVGPTPPFSDQPLPPLTPHPFSSHPFYTSRPLLTRRLKNPGPRSWLPKSIHKQYRDMMLARDGLFRLITGGYGADNTTPAVASKFPELQLDVLVELAARIASHEVRLGSINWHCLTFEEKRFFWEEVDRAGREMWREMVAACVKDKEDSVDRAVETFVANERVVKERVRRERERLAEKEKKMEEEFAERERQLDERERELNRMEKNVKSMQWTVLDREHKVKERELLVTKRAGGIEFMSRLPGPMSTPVSQLGGGFFTPQERALRIKAMRDRTELLVGLGDKLLPPIGHERALRLQAEKDGKGKEVQEASNEGSS</sequence>
<keyword evidence="4" id="KW-1185">Reference proteome</keyword>
<evidence type="ECO:0000313" key="4">
    <source>
        <dbReference type="Proteomes" id="UP001280581"/>
    </source>
</evidence>
<name>A0AAN6M928_9PLEO</name>
<gene>
    <name evidence="3" type="ORF">GRF29_1g3459726</name>
</gene>
<protein>
    <submittedName>
        <fullName evidence="3">Uncharacterized protein</fullName>
    </submittedName>
</protein>
<evidence type="ECO:0000256" key="1">
    <source>
        <dbReference type="SAM" id="Coils"/>
    </source>
</evidence>
<evidence type="ECO:0000313" key="3">
    <source>
        <dbReference type="EMBL" id="KAK3217575.1"/>
    </source>
</evidence>
<keyword evidence="1" id="KW-0175">Coiled coil</keyword>
<organism evidence="3 4">
    <name type="scientific">Pseudopithomyces chartarum</name>
    <dbReference type="NCBI Taxonomy" id="1892770"/>
    <lineage>
        <taxon>Eukaryota</taxon>
        <taxon>Fungi</taxon>
        <taxon>Dikarya</taxon>
        <taxon>Ascomycota</taxon>
        <taxon>Pezizomycotina</taxon>
        <taxon>Dothideomycetes</taxon>
        <taxon>Pleosporomycetidae</taxon>
        <taxon>Pleosporales</taxon>
        <taxon>Massarineae</taxon>
        <taxon>Didymosphaeriaceae</taxon>
        <taxon>Pseudopithomyces</taxon>
    </lineage>
</organism>
<feature type="coiled-coil region" evidence="1">
    <location>
        <begin position="192"/>
        <end position="247"/>
    </location>
</feature>
<proteinExistence type="predicted"/>
<dbReference type="Proteomes" id="UP001280581">
    <property type="component" value="Unassembled WGS sequence"/>
</dbReference>
<feature type="compositionally biased region" description="Basic and acidic residues" evidence="2">
    <location>
        <begin position="329"/>
        <end position="341"/>
    </location>
</feature>
<evidence type="ECO:0000256" key="2">
    <source>
        <dbReference type="SAM" id="MobiDB-lite"/>
    </source>
</evidence>
<dbReference type="AlphaFoldDB" id="A0AAN6M928"/>
<accession>A0AAN6M928</accession>